<evidence type="ECO:0000256" key="3">
    <source>
        <dbReference type="ARBA" id="ARBA00022946"/>
    </source>
</evidence>
<evidence type="ECO:0000256" key="4">
    <source>
        <dbReference type="ARBA" id="ARBA00022980"/>
    </source>
</evidence>
<dbReference type="PANTHER" id="PTHR13450:SF4">
    <property type="entry name" value="LARGE RIBOSOMAL SUBUNIT PROTEIN ML42"/>
    <property type="match status" value="1"/>
</dbReference>
<dbReference type="Proteomes" id="UP001652620">
    <property type="component" value="Chromosome 3"/>
</dbReference>
<keyword evidence="3" id="KW-0809">Transit peptide</keyword>
<accession>A0A034V3Z7</accession>
<dbReference type="GO" id="GO:0005762">
    <property type="term" value="C:mitochondrial large ribosomal subunit"/>
    <property type="evidence" value="ECO:0007669"/>
    <property type="project" value="TreeGrafter"/>
</dbReference>
<evidence type="ECO:0000256" key="2">
    <source>
        <dbReference type="ARBA" id="ARBA00005556"/>
    </source>
</evidence>
<dbReference type="PANTHER" id="PTHR13450">
    <property type="entry name" value="MITOCHONDRIAL 39S RIBOSOMAL PROTEIN L42"/>
    <property type="match status" value="1"/>
</dbReference>
<keyword evidence="9" id="KW-1185">Reference proteome</keyword>
<reference evidence="8" key="1">
    <citation type="journal article" date="2014" name="BMC Genomics">
        <title>Characterizing the developmental transcriptome of the oriental fruit fly, Bactrocera dorsalis (Diptera: Tephritidae) through comparative genomic analysis with Drosophila melanogaster utilizing modENCODE datasets.</title>
        <authorList>
            <person name="Geib S.M."/>
            <person name="Calla B."/>
            <person name="Hall B."/>
            <person name="Hou S."/>
            <person name="Manoukis N.C."/>
        </authorList>
    </citation>
    <scope>NUCLEOTIDE SEQUENCE</scope>
    <source>
        <strain evidence="8">Punador</strain>
    </source>
</reference>
<evidence type="ECO:0000256" key="7">
    <source>
        <dbReference type="ARBA" id="ARBA00035189"/>
    </source>
</evidence>
<dbReference type="RefSeq" id="XP_011209938.1">
    <property type="nucleotide sequence ID" value="XM_011211636.3"/>
</dbReference>
<proteinExistence type="inferred from homology"/>
<dbReference type="OMA" id="MASGHLC"/>
<evidence type="ECO:0000256" key="1">
    <source>
        <dbReference type="ARBA" id="ARBA00004173"/>
    </source>
</evidence>
<evidence type="ECO:0000313" key="10">
    <source>
        <dbReference type="RefSeq" id="XP_011209938.1"/>
    </source>
</evidence>
<dbReference type="EMBL" id="GAKP01022694">
    <property type="protein sequence ID" value="JAC36258.1"/>
    <property type="molecule type" value="Transcribed_RNA"/>
</dbReference>
<name>A0A034V3Z7_BACDO</name>
<evidence type="ECO:0000256" key="5">
    <source>
        <dbReference type="ARBA" id="ARBA00023128"/>
    </source>
</evidence>
<evidence type="ECO:0000256" key="6">
    <source>
        <dbReference type="ARBA" id="ARBA00023274"/>
    </source>
</evidence>
<reference evidence="10" key="2">
    <citation type="submission" date="2025-04" db="UniProtKB">
        <authorList>
            <consortium name="RefSeq"/>
        </authorList>
    </citation>
    <scope>IDENTIFICATION</scope>
    <source>
        <strain evidence="10">Punador</strain>
    </source>
</reference>
<organism evidence="8">
    <name type="scientific">Bactrocera dorsalis</name>
    <name type="common">Oriental fruit fly</name>
    <name type="synonym">Dacus dorsalis</name>
    <dbReference type="NCBI Taxonomy" id="27457"/>
    <lineage>
        <taxon>Eukaryota</taxon>
        <taxon>Metazoa</taxon>
        <taxon>Ecdysozoa</taxon>
        <taxon>Arthropoda</taxon>
        <taxon>Hexapoda</taxon>
        <taxon>Insecta</taxon>
        <taxon>Pterygota</taxon>
        <taxon>Neoptera</taxon>
        <taxon>Endopterygota</taxon>
        <taxon>Diptera</taxon>
        <taxon>Brachycera</taxon>
        <taxon>Muscomorpha</taxon>
        <taxon>Tephritoidea</taxon>
        <taxon>Tephritidae</taxon>
        <taxon>Bactrocera</taxon>
        <taxon>Bactrocera</taxon>
    </lineage>
</organism>
<evidence type="ECO:0000313" key="9">
    <source>
        <dbReference type="Proteomes" id="UP001652620"/>
    </source>
</evidence>
<keyword evidence="5" id="KW-0496">Mitochondrion</keyword>
<dbReference type="GeneID" id="105230688"/>
<comment type="subcellular location">
    <subcellularLocation>
        <location evidence="1">Mitochondrion</location>
    </subcellularLocation>
</comment>
<evidence type="ECO:0000313" key="8">
    <source>
        <dbReference type="EMBL" id="JAC36258.1"/>
    </source>
</evidence>
<dbReference type="OrthoDB" id="1107506at2759"/>
<dbReference type="AlphaFoldDB" id="A0A034V3Z7"/>
<sequence length="124" mass="14361">MCSPFVRRFSIFALRRTQQKNALGGNSLVNKVAITNDGAVCVAWHPEADFPYECSKPIPYATNDQNKTLIADKRNENTISAFKTKTPEIARQELMQLTFTTKHRWFPRSRDKRAKRTPMDRPYL</sequence>
<protein>
    <recommendedName>
        <fullName evidence="7">Large ribosomal subunit protein mL42</fullName>
    </recommendedName>
</protein>
<keyword evidence="6" id="KW-0687">Ribonucleoprotein</keyword>
<gene>
    <name evidence="8" type="primary">RM42</name>
    <name evidence="10" type="synonym">LOC105230688</name>
</gene>
<comment type="similarity">
    <text evidence="2">Belongs to the mitochondrion-specific ribosomal protein mL42 family.</text>
</comment>
<dbReference type="KEGG" id="bdr:105230688"/>
<dbReference type="Pfam" id="PF10210">
    <property type="entry name" value="MRP-S32"/>
    <property type="match status" value="1"/>
</dbReference>
<dbReference type="InterPro" id="IPR019346">
    <property type="entry name" value="Ribosomal_mL42"/>
</dbReference>
<dbReference type="CTD" id="28977"/>
<keyword evidence="4 8" id="KW-0689">Ribosomal protein</keyword>